<feature type="chain" id="PRO_5012642934" description="Ricin B lectin domain-containing protein" evidence="1">
    <location>
        <begin position="20"/>
        <end position="216"/>
    </location>
</feature>
<reference evidence="2 3" key="1">
    <citation type="submission" date="2016-07" db="EMBL/GenBank/DDBJ databases">
        <title>Pervasive Adenine N6-methylation of Active Genes in Fungi.</title>
        <authorList>
            <consortium name="DOE Joint Genome Institute"/>
            <person name="Mondo S.J."/>
            <person name="Dannebaum R.O."/>
            <person name="Kuo R.C."/>
            <person name="Labutti K."/>
            <person name="Haridas S."/>
            <person name="Kuo A."/>
            <person name="Salamov A."/>
            <person name="Ahrendt S.R."/>
            <person name="Lipzen A."/>
            <person name="Sullivan W."/>
            <person name="Andreopoulos W.B."/>
            <person name="Clum A."/>
            <person name="Lindquist E."/>
            <person name="Daum C."/>
            <person name="Ramamoorthy G.K."/>
            <person name="Gryganskyi A."/>
            <person name="Culley D."/>
            <person name="Magnuson J.K."/>
            <person name="James T.Y."/>
            <person name="O'Malley M.A."/>
            <person name="Stajich J.E."/>
            <person name="Spatafora J.W."/>
            <person name="Visel A."/>
            <person name="Grigoriev I.V."/>
        </authorList>
    </citation>
    <scope>NUCLEOTIDE SEQUENCE [LARGE SCALE GENOMIC DNA]</scope>
    <source>
        <strain evidence="2 3">NRRL 3301</strain>
    </source>
</reference>
<keyword evidence="1" id="KW-0732">Signal</keyword>
<proteinExistence type="predicted"/>
<gene>
    <name evidence="2" type="ORF">DM01DRAFT_1383357</name>
</gene>
<evidence type="ECO:0000313" key="3">
    <source>
        <dbReference type="Proteomes" id="UP000242146"/>
    </source>
</evidence>
<accession>A0A1X2GHG9</accession>
<evidence type="ECO:0008006" key="4">
    <source>
        <dbReference type="Google" id="ProtNLM"/>
    </source>
</evidence>
<dbReference type="OrthoDB" id="2203282at2759"/>
<name>A0A1X2GHG9_9FUNG</name>
<protein>
    <recommendedName>
        <fullName evidence="4">Ricin B lectin domain-containing protein</fullName>
    </recommendedName>
</protein>
<feature type="signal peptide" evidence="1">
    <location>
        <begin position="1"/>
        <end position="19"/>
    </location>
</feature>
<evidence type="ECO:0000313" key="2">
    <source>
        <dbReference type="EMBL" id="ORX53937.1"/>
    </source>
</evidence>
<dbReference type="AlphaFoldDB" id="A0A1X2GHG9"/>
<dbReference type="EMBL" id="MCGT01000014">
    <property type="protein sequence ID" value="ORX53937.1"/>
    <property type="molecule type" value="Genomic_DNA"/>
</dbReference>
<organism evidence="2 3">
    <name type="scientific">Hesseltinella vesiculosa</name>
    <dbReference type="NCBI Taxonomy" id="101127"/>
    <lineage>
        <taxon>Eukaryota</taxon>
        <taxon>Fungi</taxon>
        <taxon>Fungi incertae sedis</taxon>
        <taxon>Mucoromycota</taxon>
        <taxon>Mucoromycotina</taxon>
        <taxon>Mucoromycetes</taxon>
        <taxon>Mucorales</taxon>
        <taxon>Cunninghamellaceae</taxon>
        <taxon>Hesseltinella</taxon>
    </lineage>
</organism>
<evidence type="ECO:0000256" key="1">
    <source>
        <dbReference type="SAM" id="SignalP"/>
    </source>
</evidence>
<comment type="caution">
    <text evidence="2">The sequence shown here is derived from an EMBL/GenBank/DDBJ whole genome shotgun (WGS) entry which is preliminary data.</text>
</comment>
<sequence>MRFSTVFLIASSMIAGLSAQGGTSPTAKQDGTALYTSGVKLAEGFYEIAPTGGNGVLAMLDPNNLLQASTAQSSVWELRQHKSTKFFSLHISNQANLEKCISTRWTVGDSSTNGGYPDAAVMWQCEIDGSMPKSTGGYQKIYPPKQLWLAVPDQKVRGQYKIVSASHLYDMDPRCISQKTISGGTTLTVCKIDTQDSNLLWSLKPSSSKSASSSSN</sequence>
<dbReference type="Proteomes" id="UP000242146">
    <property type="component" value="Unassembled WGS sequence"/>
</dbReference>
<keyword evidence="3" id="KW-1185">Reference proteome</keyword>